<accession>A0A7J6TNJ7</accession>
<feature type="region of interest" description="Disordered" evidence="1">
    <location>
        <begin position="110"/>
        <end position="129"/>
    </location>
</feature>
<sequence length="129" mass="13866">AAALHQGTSAQGVFNLTGFNSTSVAPAPFGADQAALAVPPPRPISPLDPFGTQPDEHDIVEMINENGTDPISVRNLEPGESCNDDCLHAKFEALERMQLRLNSSLEPVADRGFLHEASSREKLTDFKGR</sequence>
<feature type="non-terminal residue" evidence="2">
    <location>
        <position position="129"/>
    </location>
</feature>
<name>A0A7J6TNJ7_PEROL</name>
<dbReference type="EMBL" id="JABANM010006254">
    <property type="protein sequence ID" value="KAF4746222.1"/>
    <property type="molecule type" value="Genomic_DNA"/>
</dbReference>
<evidence type="ECO:0000313" key="3">
    <source>
        <dbReference type="Proteomes" id="UP000574390"/>
    </source>
</evidence>
<feature type="region of interest" description="Disordered" evidence="1">
    <location>
        <begin position="34"/>
        <end position="55"/>
    </location>
</feature>
<proteinExistence type="predicted"/>
<dbReference type="Proteomes" id="UP000574390">
    <property type="component" value="Unassembled WGS sequence"/>
</dbReference>
<evidence type="ECO:0000256" key="1">
    <source>
        <dbReference type="SAM" id="MobiDB-lite"/>
    </source>
</evidence>
<protein>
    <submittedName>
        <fullName evidence="2">Uncharacterized protein</fullName>
    </submittedName>
</protein>
<reference evidence="2 3" key="1">
    <citation type="submission" date="2020-04" db="EMBL/GenBank/DDBJ databases">
        <title>Perkinsus olseni comparative genomics.</title>
        <authorList>
            <person name="Bogema D.R."/>
        </authorList>
    </citation>
    <scope>NUCLEOTIDE SEQUENCE [LARGE SCALE GENOMIC DNA]</scope>
    <source>
        <strain evidence="2">ATCC PRA-205</strain>
    </source>
</reference>
<gene>
    <name evidence="2" type="ORF">FOZ62_015737</name>
</gene>
<comment type="caution">
    <text evidence="2">The sequence shown here is derived from an EMBL/GenBank/DDBJ whole genome shotgun (WGS) entry which is preliminary data.</text>
</comment>
<organism evidence="2 3">
    <name type="scientific">Perkinsus olseni</name>
    <name type="common">Perkinsus atlanticus</name>
    <dbReference type="NCBI Taxonomy" id="32597"/>
    <lineage>
        <taxon>Eukaryota</taxon>
        <taxon>Sar</taxon>
        <taxon>Alveolata</taxon>
        <taxon>Perkinsozoa</taxon>
        <taxon>Perkinsea</taxon>
        <taxon>Perkinsida</taxon>
        <taxon>Perkinsidae</taxon>
        <taxon>Perkinsus</taxon>
    </lineage>
</organism>
<dbReference type="AlphaFoldDB" id="A0A7J6TNJ7"/>
<feature type="non-terminal residue" evidence="2">
    <location>
        <position position="1"/>
    </location>
</feature>
<evidence type="ECO:0000313" key="2">
    <source>
        <dbReference type="EMBL" id="KAF4746222.1"/>
    </source>
</evidence>